<feature type="compositionally biased region" description="Low complexity" evidence="2">
    <location>
        <begin position="80"/>
        <end position="96"/>
    </location>
</feature>
<dbReference type="EMBL" id="BAAANC010000001">
    <property type="protein sequence ID" value="GAA1507889.1"/>
    <property type="molecule type" value="Genomic_DNA"/>
</dbReference>
<dbReference type="SUPFAM" id="SSF63817">
    <property type="entry name" value="Sortase"/>
    <property type="match status" value="1"/>
</dbReference>
<dbReference type="InterPro" id="IPR005754">
    <property type="entry name" value="Sortase"/>
</dbReference>
<feature type="region of interest" description="Disordered" evidence="2">
    <location>
        <begin position="57"/>
        <end position="167"/>
    </location>
</feature>
<evidence type="ECO:0000256" key="1">
    <source>
        <dbReference type="ARBA" id="ARBA00022801"/>
    </source>
</evidence>
<dbReference type="InterPro" id="IPR023365">
    <property type="entry name" value="Sortase_dom-sf"/>
</dbReference>
<sequence length="298" mass="30198">MEPRSHCGAVGSTRSEVSHGKRRGRPAPLRRGGLVALAGLLVVGTGVYLQFGQNTADAGADRVPTESCAPADRSVERGGDQPAAARAAGSGTALRAEAGSDPCSADGPAQGNGLQPSESATAKAPGVGDSSAHPSPSATPGLPSARKPPAVPPRPGRPSRISLGQLGITAPVVPIKADGGELTPPSDPTTVGWWSAGARPGAARGSAVITGHTVHDGGGAFDDLDRLTTGSIVTVTTSRGVLRYQVSGVTTYRKRTLAAAAGRLFDQRGEGRLVLVTCEDWNGEVYLSNVVVVARRIA</sequence>
<keyword evidence="3" id="KW-0472">Membrane</keyword>
<feature type="transmembrane region" description="Helical" evidence="3">
    <location>
        <begin position="32"/>
        <end position="51"/>
    </location>
</feature>
<dbReference type="Pfam" id="PF04203">
    <property type="entry name" value="Sortase"/>
    <property type="match status" value="1"/>
</dbReference>
<organism evidence="4 5">
    <name type="scientific">Kribbella lupini</name>
    <dbReference type="NCBI Taxonomy" id="291602"/>
    <lineage>
        <taxon>Bacteria</taxon>
        <taxon>Bacillati</taxon>
        <taxon>Actinomycetota</taxon>
        <taxon>Actinomycetes</taxon>
        <taxon>Propionibacteriales</taxon>
        <taxon>Kribbellaceae</taxon>
        <taxon>Kribbella</taxon>
    </lineage>
</organism>
<accession>A0ABN1ZZ41</accession>
<evidence type="ECO:0008006" key="6">
    <source>
        <dbReference type="Google" id="ProtNLM"/>
    </source>
</evidence>
<comment type="caution">
    <text evidence="4">The sequence shown here is derived from an EMBL/GenBank/DDBJ whole genome shotgun (WGS) entry which is preliminary data.</text>
</comment>
<gene>
    <name evidence="4" type="ORF">GCM10009741_00670</name>
</gene>
<evidence type="ECO:0000313" key="4">
    <source>
        <dbReference type="EMBL" id="GAA1507889.1"/>
    </source>
</evidence>
<dbReference type="Gene3D" id="2.40.260.10">
    <property type="entry name" value="Sortase"/>
    <property type="match status" value="1"/>
</dbReference>
<reference evidence="4 5" key="1">
    <citation type="journal article" date="2019" name="Int. J. Syst. Evol. Microbiol.">
        <title>The Global Catalogue of Microorganisms (GCM) 10K type strain sequencing project: providing services to taxonomists for standard genome sequencing and annotation.</title>
        <authorList>
            <consortium name="The Broad Institute Genomics Platform"/>
            <consortium name="The Broad Institute Genome Sequencing Center for Infectious Disease"/>
            <person name="Wu L."/>
            <person name="Ma J."/>
        </authorList>
    </citation>
    <scope>NUCLEOTIDE SEQUENCE [LARGE SCALE GENOMIC DNA]</scope>
    <source>
        <strain evidence="4 5">JCM 14303</strain>
    </source>
</reference>
<evidence type="ECO:0000256" key="3">
    <source>
        <dbReference type="SAM" id="Phobius"/>
    </source>
</evidence>
<protein>
    <recommendedName>
        <fullName evidence="6">LPXTG-site transpeptidase (Sortase) family protein</fullName>
    </recommendedName>
</protein>
<name>A0ABN1ZZ41_9ACTN</name>
<keyword evidence="3" id="KW-1133">Transmembrane helix</keyword>
<keyword evidence="3" id="KW-0812">Transmembrane</keyword>
<dbReference type="Proteomes" id="UP001500363">
    <property type="component" value="Unassembled WGS sequence"/>
</dbReference>
<dbReference type="InterPro" id="IPR042001">
    <property type="entry name" value="Sortase_F"/>
</dbReference>
<feature type="region of interest" description="Disordered" evidence="2">
    <location>
        <begin position="1"/>
        <end position="29"/>
    </location>
</feature>
<keyword evidence="1" id="KW-0378">Hydrolase</keyword>
<evidence type="ECO:0000256" key="2">
    <source>
        <dbReference type="SAM" id="MobiDB-lite"/>
    </source>
</evidence>
<evidence type="ECO:0000313" key="5">
    <source>
        <dbReference type="Proteomes" id="UP001500363"/>
    </source>
</evidence>
<keyword evidence="5" id="KW-1185">Reference proteome</keyword>
<proteinExistence type="predicted"/>
<dbReference type="CDD" id="cd05829">
    <property type="entry name" value="Sortase_F"/>
    <property type="match status" value="1"/>
</dbReference>